<dbReference type="InterPro" id="IPR009636">
    <property type="entry name" value="SCAF"/>
</dbReference>
<dbReference type="RefSeq" id="WP_076326426.1">
    <property type="nucleotide sequence ID" value="NZ_MRTF01000020.1"/>
</dbReference>
<dbReference type="AlphaFoldDB" id="A0A1R1ALS3"/>
<dbReference type="EMBL" id="MRTF01000020">
    <property type="protein sequence ID" value="OME86521.1"/>
    <property type="molecule type" value="Genomic_DNA"/>
</dbReference>
<name>A0A1R1ALS3_PAELA</name>
<evidence type="ECO:0000313" key="3">
    <source>
        <dbReference type="EMBL" id="OME86521.1"/>
    </source>
</evidence>
<protein>
    <recommendedName>
        <fullName evidence="5">Phage minor structural protein GP20</fullName>
    </recommendedName>
</protein>
<organism evidence="3 4">
    <name type="scientific">Paenibacillus lautus</name>
    <name type="common">Bacillus lautus</name>
    <dbReference type="NCBI Taxonomy" id="1401"/>
    <lineage>
        <taxon>Bacteria</taxon>
        <taxon>Bacillati</taxon>
        <taxon>Bacillota</taxon>
        <taxon>Bacilli</taxon>
        <taxon>Bacillales</taxon>
        <taxon>Paenibacillaceae</taxon>
        <taxon>Paenibacillus</taxon>
    </lineage>
</organism>
<keyword evidence="1" id="KW-0175">Coiled coil</keyword>
<feature type="coiled-coil region" evidence="1">
    <location>
        <begin position="67"/>
        <end position="94"/>
    </location>
</feature>
<accession>A0A1R1ALS3</accession>
<dbReference type="Pfam" id="PF06810">
    <property type="entry name" value="Phage_scaffold"/>
    <property type="match status" value="1"/>
</dbReference>
<dbReference type="OrthoDB" id="2365850at2"/>
<reference evidence="3 4" key="1">
    <citation type="submission" date="2016-11" db="EMBL/GenBank/DDBJ databases">
        <title>Paenibacillus species isolates.</title>
        <authorList>
            <person name="Beno S.M."/>
        </authorList>
    </citation>
    <scope>NUCLEOTIDE SEQUENCE [LARGE SCALE GENOMIC DNA]</scope>
    <source>
        <strain evidence="3 4">FSL F4-0100</strain>
    </source>
</reference>
<sequence length="192" mass="20771">MTKEEFIALGLTEEQATKAAAASAEELKGFIPKARFDELNEIKKKAEKDVSDRDTQIAEFGKTAGLSEELKKQIETLQAENKTAKEKYESDLQELKLSNAISAALNGKVHNEKVVTGLINKEKLVIGDEGKVVGLEEQLAALKASDTYLFKDDSQQQQTPPGFRVGGGGNPTPPGNEVSLKDALAAHFQAKS</sequence>
<evidence type="ECO:0000313" key="4">
    <source>
        <dbReference type="Proteomes" id="UP000187074"/>
    </source>
</evidence>
<gene>
    <name evidence="3" type="ORF">BK123_32485</name>
</gene>
<feature type="region of interest" description="Disordered" evidence="2">
    <location>
        <begin position="150"/>
        <end position="178"/>
    </location>
</feature>
<proteinExistence type="predicted"/>
<evidence type="ECO:0000256" key="1">
    <source>
        <dbReference type="SAM" id="Coils"/>
    </source>
</evidence>
<evidence type="ECO:0008006" key="5">
    <source>
        <dbReference type="Google" id="ProtNLM"/>
    </source>
</evidence>
<evidence type="ECO:0000256" key="2">
    <source>
        <dbReference type="SAM" id="MobiDB-lite"/>
    </source>
</evidence>
<dbReference type="Proteomes" id="UP000187074">
    <property type="component" value="Unassembled WGS sequence"/>
</dbReference>
<dbReference type="STRING" id="1401.BK123_32485"/>
<comment type="caution">
    <text evidence="3">The sequence shown here is derived from an EMBL/GenBank/DDBJ whole genome shotgun (WGS) entry which is preliminary data.</text>
</comment>